<dbReference type="GO" id="GO:0015074">
    <property type="term" value="P:DNA integration"/>
    <property type="evidence" value="ECO:0007669"/>
    <property type="project" value="InterPro"/>
</dbReference>
<dbReference type="Gene3D" id="1.10.150.130">
    <property type="match status" value="1"/>
</dbReference>
<protein>
    <submittedName>
        <fullName evidence="5">Phage integrase, N-terminal SAM-like domain</fullName>
    </submittedName>
</protein>
<comment type="similarity">
    <text evidence="1">Belongs to the 'phage' integrase family.</text>
</comment>
<dbReference type="SUPFAM" id="SSF56349">
    <property type="entry name" value="DNA breaking-rejoining enzymes"/>
    <property type="match status" value="1"/>
</dbReference>
<proteinExistence type="inferred from homology"/>
<evidence type="ECO:0000256" key="2">
    <source>
        <dbReference type="ARBA" id="ARBA00023125"/>
    </source>
</evidence>
<evidence type="ECO:0000313" key="5">
    <source>
        <dbReference type="EMBL" id="SHK74153.1"/>
    </source>
</evidence>
<dbReference type="PROSITE" id="PS51900">
    <property type="entry name" value="CB"/>
    <property type="match status" value="1"/>
</dbReference>
<dbReference type="InterPro" id="IPR010998">
    <property type="entry name" value="Integrase_recombinase_N"/>
</dbReference>
<dbReference type="EMBL" id="FRAR01000022">
    <property type="protein sequence ID" value="SHK74153.1"/>
    <property type="molecule type" value="Genomic_DNA"/>
</dbReference>
<dbReference type="Pfam" id="PF13495">
    <property type="entry name" value="Phage_int_SAM_4"/>
    <property type="match status" value="1"/>
</dbReference>
<evidence type="ECO:0000313" key="6">
    <source>
        <dbReference type="Proteomes" id="UP000183997"/>
    </source>
</evidence>
<sequence>MNCYESWIQYKDIIEAFINYKRFTEKSNLTLTKYERFLSKFFSEFKKDLKDINHEDVLEWLKRYEIGKKTSTSNQAISILSCFFNYCLSEELIDSIPIKKRWRSKVPKSLPKNLECSDRAKVKIFAENLSLRDRIIVELLDSKDGQIKISSFKDILPILF</sequence>
<dbReference type="GO" id="GO:0003677">
    <property type="term" value="F:DNA binding"/>
    <property type="evidence" value="ECO:0007669"/>
    <property type="project" value="UniProtKB-UniRule"/>
</dbReference>
<dbReference type="InterPro" id="IPR011010">
    <property type="entry name" value="DNA_brk_join_enz"/>
</dbReference>
<feature type="domain" description="Core-binding (CB)" evidence="4">
    <location>
        <begin position="8"/>
        <end position="88"/>
    </location>
</feature>
<name>A0A1M6UY78_9FIRM</name>
<accession>A0A1M6UY78</accession>
<dbReference type="InterPro" id="IPR004107">
    <property type="entry name" value="Integrase_SAM-like_N"/>
</dbReference>
<keyword evidence="6" id="KW-1185">Reference proteome</keyword>
<dbReference type="Proteomes" id="UP000183997">
    <property type="component" value="Unassembled WGS sequence"/>
</dbReference>
<dbReference type="InterPro" id="IPR044068">
    <property type="entry name" value="CB"/>
</dbReference>
<reference evidence="6" key="1">
    <citation type="submission" date="2016-11" db="EMBL/GenBank/DDBJ databases">
        <authorList>
            <person name="Varghese N."/>
            <person name="Submissions S."/>
        </authorList>
    </citation>
    <scope>NUCLEOTIDE SEQUENCE [LARGE SCALE GENOMIC DNA]</scope>
    <source>
        <strain evidence="6">DSM 10349</strain>
    </source>
</reference>
<dbReference type="STRING" id="1121421.SAMN02745123_02979"/>
<evidence type="ECO:0000256" key="3">
    <source>
        <dbReference type="PROSITE-ProRule" id="PRU01248"/>
    </source>
</evidence>
<evidence type="ECO:0000259" key="4">
    <source>
        <dbReference type="PROSITE" id="PS51900"/>
    </source>
</evidence>
<gene>
    <name evidence="5" type="ORF">SAMN02745123_02979</name>
</gene>
<organism evidence="5 6">
    <name type="scientific">Desulforamulus aeronauticus DSM 10349</name>
    <dbReference type="NCBI Taxonomy" id="1121421"/>
    <lineage>
        <taxon>Bacteria</taxon>
        <taxon>Bacillati</taxon>
        <taxon>Bacillota</taxon>
        <taxon>Clostridia</taxon>
        <taxon>Eubacteriales</taxon>
        <taxon>Peptococcaceae</taxon>
        <taxon>Desulforamulus</taxon>
    </lineage>
</organism>
<keyword evidence="2 3" id="KW-0238">DNA-binding</keyword>
<dbReference type="RefSeq" id="WP_072915924.1">
    <property type="nucleotide sequence ID" value="NZ_FRAR01000022.1"/>
</dbReference>
<evidence type="ECO:0000256" key="1">
    <source>
        <dbReference type="ARBA" id="ARBA00008857"/>
    </source>
</evidence>
<dbReference type="AlphaFoldDB" id="A0A1M6UY78"/>